<protein>
    <submittedName>
        <fullName evidence="1">Uncharacterized protein</fullName>
    </submittedName>
</protein>
<dbReference type="AlphaFoldDB" id="A0A9P1NYT1"/>
<evidence type="ECO:0000313" key="2">
    <source>
        <dbReference type="Proteomes" id="UP000032946"/>
    </source>
</evidence>
<keyword evidence="2" id="KW-1185">Reference proteome</keyword>
<proteinExistence type="predicted"/>
<sequence length="37" mass="4541">MNQPQTLFKDQETSGKVHHWRQFGYSELLWISYQDKN</sequence>
<name>A0A9P1NYT1_9CYAN</name>
<dbReference type="EMBL" id="FO818640">
    <property type="protein sequence ID" value="CDM94245.1"/>
    <property type="molecule type" value="Genomic_DNA"/>
</dbReference>
<dbReference type="Proteomes" id="UP000032946">
    <property type="component" value="Chromosome"/>
</dbReference>
<accession>A0A9P1NYT1</accession>
<evidence type="ECO:0000313" key="1">
    <source>
        <dbReference type="EMBL" id="CDM94245.1"/>
    </source>
</evidence>
<organism evidence="1 2">
    <name type="scientific">Limnospira indica PCC 8005</name>
    <dbReference type="NCBI Taxonomy" id="376219"/>
    <lineage>
        <taxon>Bacteria</taxon>
        <taxon>Bacillati</taxon>
        <taxon>Cyanobacteriota</taxon>
        <taxon>Cyanophyceae</taxon>
        <taxon>Oscillatoriophycideae</taxon>
        <taxon>Oscillatoriales</taxon>
        <taxon>Sirenicapillariaceae</taxon>
        <taxon>Limnospira</taxon>
    </lineage>
</organism>
<gene>
    <name evidence="1" type="ORF">ARTHRO_11919</name>
</gene>
<reference evidence="1 2" key="1">
    <citation type="submission" date="2014-02" db="EMBL/GenBank/DDBJ databases">
        <authorList>
            <person name="Genoscope - CEA"/>
        </authorList>
    </citation>
    <scope>NUCLEOTIDE SEQUENCE [LARGE SCALE GENOMIC DNA]</scope>
    <source>
        <strain evidence="1 2">PCC 8005</strain>
    </source>
</reference>